<sequence length="115" mass="13532">MDQFHYKKNIDDKNKNKNEHENGTDGIKRKHTNCCCHDYPGHFSSVNCNNSQINKCKYILGYNRSAYHSIKKKPYNSNTINSFNSYNNTEHREINHREINHREINHTKKSCNCGG</sequence>
<protein>
    <submittedName>
        <fullName evidence="2">Uncharacterized protein</fullName>
    </submittedName>
</protein>
<evidence type="ECO:0000313" key="2">
    <source>
        <dbReference type="EMBL" id="QHT79649.1"/>
    </source>
</evidence>
<dbReference type="EMBL" id="MN739951">
    <property type="protein sequence ID" value="QHT79649.1"/>
    <property type="molecule type" value="Genomic_DNA"/>
</dbReference>
<proteinExistence type="predicted"/>
<accession>A0A6C0HGP2</accession>
<reference evidence="2" key="1">
    <citation type="journal article" date="2020" name="Nature">
        <title>Giant virus diversity and host interactions through global metagenomics.</title>
        <authorList>
            <person name="Schulz F."/>
            <person name="Roux S."/>
            <person name="Paez-Espino D."/>
            <person name="Jungbluth S."/>
            <person name="Walsh D.A."/>
            <person name="Denef V.J."/>
            <person name="McMahon K.D."/>
            <person name="Konstantinidis K.T."/>
            <person name="Eloe-Fadrosh E.A."/>
            <person name="Kyrpides N.C."/>
            <person name="Woyke T."/>
        </authorList>
    </citation>
    <scope>NUCLEOTIDE SEQUENCE</scope>
    <source>
        <strain evidence="2">GVMAG-M-3300023184-101</strain>
    </source>
</reference>
<dbReference type="AlphaFoldDB" id="A0A6C0HGP2"/>
<evidence type="ECO:0000256" key="1">
    <source>
        <dbReference type="SAM" id="MobiDB-lite"/>
    </source>
</evidence>
<feature type="region of interest" description="Disordered" evidence="1">
    <location>
        <begin position="1"/>
        <end position="30"/>
    </location>
</feature>
<organism evidence="2">
    <name type="scientific">viral metagenome</name>
    <dbReference type="NCBI Taxonomy" id="1070528"/>
    <lineage>
        <taxon>unclassified sequences</taxon>
        <taxon>metagenomes</taxon>
        <taxon>organismal metagenomes</taxon>
    </lineage>
</organism>
<feature type="compositionally biased region" description="Basic and acidic residues" evidence="1">
    <location>
        <begin position="1"/>
        <end position="27"/>
    </location>
</feature>
<name>A0A6C0HGP2_9ZZZZ</name>